<dbReference type="AlphaFoldDB" id="A0A2N5IVI1"/>
<comment type="caution">
    <text evidence="1">The sequence shown here is derived from an EMBL/GenBank/DDBJ whole genome shotgun (WGS) entry which is preliminary data.</text>
</comment>
<dbReference type="EMBL" id="NMWT01000038">
    <property type="protein sequence ID" value="PLS25973.1"/>
    <property type="molecule type" value="Genomic_DNA"/>
</dbReference>
<accession>A0A2N5IVI1</accession>
<organism evidence="1 2">
    <name type="scientific">Bifidobacterium parmae</name>
    <dbReference type="NCBI Taxonomy" id="361854"/>
    <lineage>
        <taxon>Bacteria</taxon>
        <taxon>Bacillati</taxon>
        <taxon>Actinomycetota</taxon>
        <taxon>Actinomycetes</taxon>
        <taxon>Bifidobacteriales</taxon>
        <taxon>Bifidobacteriaceae</taxon>
        <taxon>Bifidobacterium</taxon>
    </lineage>
</organism>
<gene>
    <name evidence="1" type="ORF">Uis4E_2231</name>
</gene>
<proteinExistence type="predicted"/>
<evidence type="ECO:0000313" key="2">
    <source>
        <dbReference type="Proteomes" id="UP000235034"/>
    </source>
</evidence>
<protein>
    <submittedName>
        <fullName evidence="1">Uncharacterized protein</fullName>
    </submittedName>
</protein>
<name>A0A2N5IVI1_9BIFI</name>
<sequence>MTIPTITRPTTDVDIVTDLDALRDTIELTNHYNEIVDATDGTTEAEASHHRRELDHTRSKLADLAAKVEASTITLTLQGLPSNQWNQTVARCTTTQGGRTTKDLNKLATLALAAMTTGMRGHDGEAIPVTADELAGLAGNLADSQILQLLETIQALNVPATSLPKETLTLLRSEN</sequence>
<reference evidence="1 2" key="1">
    <citation type="submission" date="2017-07" db="EMBL/GenBank/DDBJ databases">
        <title>Bifidobacterium novel species.</title>
        <authorList>
            <person name="Lugli G.A."/>
            <person name="Milani C."/>
            <person name="Duranti S."/>
            <person name="Mangifesta M."/>
        </authorList>
    </citation>
    <scope>NUCLEOTIDE SEQUENCE [LARGE SCALE GENOMIC DNA]</scope>
    <source>
        <strain evidence="1 2">77</strain>
    </source>
</reference>
<keyword evidence="2" id="KW-1185">Reference proteome</keyword>
<dbReference type="Proteomes" id="UP000235034">
    <property type="component" value="Unassembled WGS sequence"/>
</dbReference>
<dbReference type="OrthoDB" id="3234072at2"/>
<dbReference type="RefSeq" id="WP_101623278.1">
    <property type="nucleotide sequence ID" value="NZ_NMWT01000038.1"/>
</dbReference>
<evidence type="ECO:0000313" key="1">
    <source>
        <dbReference type="EMBL" id="PLS25973.1"/>
    </source>
</evidence>